<sequence>MWFINVYILALLVCLCHGRLCPSNDPECREAALENGCSQACRKKFPENLVGACTKPCKDLVKLMIRTSNRRSGSARGYAHQLTPNAVRPLSKKPAARSAKRNTWRMPVRNPAKT</sequence>
<proteinExistence type="predicted"/>
<evidence type="ECO:0000313" key="3">
    <source>
        <dbReference type="EMBL" id="CAJ0593034.1"/>
    </source>
</evidence>
<feature type="chain" id="PRO_5041287703" evidence="2">
    <location>
        <begin position="19"/>
        <end position="114"/>
    </location>
</feature>
<dbReference type="Proteomes" id="UP001176961">
    <property type="component" value="Unassembled WGS sequence"/>
</dbReference>
<gene>
    <name evidence="3" type="ORF">CYNAS_LOCUS5017</name>
</gene>
<keyword evidence="4" id="KW-1185">Reference proteome</keyword>
<dbReference type="AlphaFoldDB" id="A0AA36GFV6"/>
<feature type="compositionally biased region" description="Basic residues" evidence="1">
    <location>
        <begin position="90"/>
        <end position="103"/>
    </location>
</feature>
<keyword evidence="2" id="KW-0732">Signal</keyword>
<comment type="caution">
    <text evidence="3">The sequence shown here is derived from an EMBL/GenBank/DDBJ whole genome shotgun (WGS) entry which is preliminary data.</text>
</comment>
<reference evidence="3" key="1">
    <citation type="submission" date="2023-07" db="EMBL/GenBank/DDBJ databases">
        <authorList>
            <consortium name="CYATHOMIX"/>
        </authorList>
    </citation>
    <scope>NUCLEOTIDE SEQUENCE</scope>
    <source>
        <strain evidence="3">N/A</strain>
    </source>
</reference>
<organism evidence="3 4">
    <name type="scientific">Cylicocyclus nassatus</name>
    <name type="common">Nematode worm</name>
    <dbReference type="NCBI Taxonomy" id="53992"/>
    <lineage>
        <taxon>Eukaryota</taxon>
        <taxon>Metazoa</taxon>
        <taxon>Ecdysozoa</taxon>
        <taxon>Nematoda</taxon>
        <taxon>Chromadorea</taxon>
        <taxon>Rhabditida</taxon>
        <taxon>Rhabditina</taxon>
        <taxon>Rhabditomorpha</taxon>
        <taxon>Strongyloidea</taxon>
        <taxon>Strongylidae</taxon>
        <taxon>Cylicocyclus</taxon>
    </lineage>
</organism>
<evidence type="ECO:0000313" key="4">
    <source>
        <dbReference type="Proteomes" id="UP001176961"/>
    </source>
</evidence>
<evidence type="ECO:0000256" key="1">
    <source>
        <dbReference type="SAM" id="MobiDB-lite"/>
    </source>
</evidence>
<name>A0AA36GFV6_CYLNA</name>
<evidence type="ECO:0000256" key="2">
    <source>
        <dbReference type="SAM" id="SignalP"/>
    </source>
</evidence>
<feature type="region of interest" description="Disordered" evidence="1">
    <location>
        <begin position="88"/>
        <end position="114"/>
    </location>
</feature>
<protein>
    <submittedName>
        <fullName evidence="3">Uncharacterized protein</fullName>
    </submittedName>
</protein>
<feature type="signal peptide" evidence="2">
    <location>
        <begin position="1"/>
        <end position="18"/>
    </location>
</feature>
<accession>A0AA36GFV6</accession>
<dbReference type="EMBL" id="CATQJL010000112">
    <property type="protein sequence ID" value="CAJ0593034.1"/>
    <property type="molecule type" value="Genomic_DNA"/>
</dbReference>